<evidence type="ECO:0000313" key="2">
    <source>
        <dbReference type="Proteomes" id="UP001501578"/>
    </source>
</evidence>
<organism evidence="1 2">
    <name type="scientific">Nonomuraea longicatena</name>
    <dbReference type="NCBI Taxonomy" id="83682"/>
    <lineage>
        <taxon>Bacteria</taxon>
        <taxon>Bacillati</taxon>
        <taxon>Actinomycetota</taxon>
        <taxon>Actinomycetes</taxon>
        <taxon>Streptosporangiales</taxon>
        <taxon>Streptosporangiaceae</taxon>
        <taxon>Nonomuraea</taxon>
    </lineage>
</organism>
<comment type="caution">
    <text evidence="1">The sequence shown here is derived from an EMBL/GenBank/DDBJ whole genome shotgun (WGS) entry which is preliminary data.</text>
</comment>
<proteinExistence type="predicted"/>
<accession>A0ABP3ZWY7</accession>
<gene>
    <name evidence="1" type="ORF">GCM10009560_28370</name>
</gene>
<dbReference type="RefSeq" id="WP_343950290.1">
    <property type="nucleotide sequence ID" value="NZ_BAAAHQ010000011.1"/>
</dbReference>
<dbReference type="EMBL" id="BAAAHQ010000011">
    <property type="protein sequence ID" value="GAA0926414.1"/>
    <property type="molecule type" value="Genomic_DNA"/>
</dbReference>
<sequence>MKRIAQRAGERLVGMVLPKVEAGACVPEHGQCCRRDRAFNCNGACTTVATRC</sequence>
<name>A0ABP3ZWY7_9ACTN</name>
<evidence type="ECO:0000313" key="1">
    <source>
        <dbReference type="EMBL" id="GAA0926414.1"/>
    </source>
</evidence>
<protein>
    <submittedName>
        <fullName evidence="1">Uncharacterized protein</fullName>
    </submittedName>
</protein>
<keyword evidence="2" id="KW-1185">Reference proteome</keyword>
<reference evidence="2" key="1">
    <citation type="journal article" date="2019" name="Int. J. Syst. Evol. Microbiol.">
        <title>The Global Catalogue of Microorganisms (GCM) 10K type strain sequencing project: providing services to taxonomists for standard genome sequencing and annotation.</title>
        <authorList>
            <consortium name="The Broad Institute Genomics Platform"/>
            <consortium name="The Broad Institute Genome Sequencing Center for Infectious Disease"/>
            <person name="Wu L."/>
            <person name="Ma J."/>
        </authorList>
    </citation>
    <scope>NUCLEOTIDE SEQUENCE [LARGE SCALE GENOMIC DNA]</scope>
    <source>
        <strain evidence="2">JCM 11136</strain>
    </source>
</reference>
<dbReference type="Proteomes" id="UP001501578">
    <property type="component" value="Unassembled WGS sequence"/>
</dbReference>